<organism evidence="2 3">
    <name type="scientific">Fructobacillus broussonetiae</name>
    <dbReference type="NCBI Taxonomy" id="2713173"/>
    <lineage>
        <taxon>Bacteria</taxon>
        <taxon>Bacillati</taxon>
        <taxon>Bacillota</taxon>
        <taxon>Bacilli</taxon>
        <taxon>Lactobacillales</taxon>
        <taxon>Lactobacillaceae</taxon>
        <taxon>Fructobacillus</taxon>
    </lineage>
</organism>
<proteinExistence type="predicted"/>
<accession>A0ABS5R0N9</accession>
<keyword evidence="1" id="KW-1133">Transmembrane helix</keyword>
<gene>
    <name evidence="2" type="ORF">G6R29_05185</name>
</gene>
<dbReference type="Proteomes" id="UP001519504">
    <property type="component" value="Unassembled WGS sequence"/>
</dbReference>
<dbReference type="RefSeq" id="WP_213809298.1">
    <property type="nucleotide sequence ID" value="NZ_JAAMFK010000006.1"/>
</dbReference>
<keyword evidence="1" id="KW-0812">Transmembrane</keyword>
<keyword evidence="1" id="KW-0472">Membrane</keyword>
<feature type="transmembrane region" description="Helical" evidence="1">
    <location>
        <begin position="76"/>
        <end position="96"/>
    </location>
</feature>
<evidence type="ECO:0000313" key="3">
    <source>
        <dbReference type="Proteomes" id="UP001519504"/>
    </source>
</evidence>
<sequence length="128" mass="14433">MNNLNKISRSKKNEKELLKELALTFDSLPNPELLEKIELLAPGTAEQVIKNRIDESKHRREMEMWQQSMYWKCKGFGYLCSMAATLIFPTLTFLLIKDNHPVAGSTFGSATLIAVISLFLNGAANKSE</sequence>
<reference evidence="2 3" key="1">
    <citation type="submission" date="2020-02" db="EMBL/GenBank/DDBJ databases">
        <title>Fructobacillus sp. isolated from paper mulberry of Taiwan.</title>
        <authorList>
            <person name="Lin S.-T."/>
        </authorList>
    </citation>
    <scope>NUCLEOTIDE SEQUENCE [LARGE SCALE GENOMIC DNA]</scope>
    <source>
        <strain evidence="2 3">M2-14</strain>
    </source>
</reference>
<name>A0ABS5R0N9_9LACO</name>
<dbReference type="InterPro" id="IPR019284">
    <property type="entry name" value="RP532"/>
</dbReference>
<feature type="transmembrane region" description="Helical" evidence="1">
    <location>
        <begin position="102"/>
        <end position="124"/>
    </location>
</feature>
<evidence type="ECO:0000256" key="1">
    <source>
        <dbReference type="SAM" id="Phobius"/>
    </source>
</evidence>
<protein>
    <submittedName>
        <fullName evidence="2">DUF2335 domain-containing protein</fullName>
    </submittedName>
</protein>
<dbReference type="EMBL" id="JAAMFK010000006">
    <property type="protein sequence ID" value="MBS9339013.1"/>
    <property type="molecule type" value="Genomic_DNA"/>
</dbReference>
<dbReference type="Pfam" id="PF10097">
    <property type="entry name" value="DUF2335"/>
    <property type="match status" value="1"/>
</dbReference>
<comment type="caution">
    <text evidence="2">The sequence shown here is derived from an EMBL/GenBank/DDBJ whole genome shotgun (WGS) entry which is preliminary data.</text>
</comment>
<evidence type="ECO:0000313" key="2">
    <source>
        <dbReference type="EMBL" id="MBS9339013.1"/>
    </source>
</evidence>
<keyword evidence="3" id="KW-1185">Reference proteome</keyword>